<dbReference type="Proteomes" id="UP001203423">
    <property type="component" value="Unassembled WGS sequence"/>
</dbReference>
<organism evidence="1 2">
    <name type="scientific">Shewanella surugensis</name>
    <dbReference type="NCBI Taxonomy" id="212020"/>
    <lineage>
        <taxon>Bacteria</taxon>
        <taxon>Pseudomonadati</taxon>
        <taxon>Pseudomonadota</taxon>
        <taxon>Gammaproteobacteria</taxon>
        <taxon>Alteromonadales</taxon>
        <taxon>Shewanellaceae</taxon>
        <taxon>Shewanella</taxon>
    </lineage>
</organism>
<dbReference type="Gene3D" id="3.30.2440.10">
    <property type="entry name" value="Secreted effector protein SifA"/>
    <property type="match status" value="1"/>
</dbReference>
<accession>A0ABT0LAJ7</accession>
<reference evidence="1 2" key="1">
    <citation type="submission" date="2022-01" db="EMBL/GenBank/DDBJ databases">
        <title>Whole genome-based taxonomy of the Shewanellaceae.</title>
        <authorList>
            <person name="Martin-Rodriguez A.J."/>
        </authorList>
    </citation>
    <scope>NUCLEOTIDE SEQUENCE [LARGE SCALE GENOMIC DNA]</scope>
    <source>
        <strain evidence="1 2">DSM 17177</strain>
    </source>
</reference>
<name>A0ABT0LAJ7_9GAMM</name>
<gene>
    <name evidence="1" type="ORF">L2764_09305</name>
</gene>
<comment type="caution">
    <text evidence="1">The sequence shown here is derived from an EMBL/GenBank/DDBJ whole genome shotgun (WGS) entry which is preliminary data.</text>
</comment>
<evidence type="ECO:0000313" key="2">
    <source>
        <dbReference type="Proteomes" id="UP001203423"/>
    </source>
</evidence>
<dbReference type="RefSeq" id="WP_248939948.1">
    <property type="nucleotide sequence ID" value="NZ_JAKIKS010000028.1"/>
</dbReference>
<evidence type="ECO:0000313" key="1">
    <source>
        <dbReference type="EMBL" id="MCL1124670.1"/>
    </source>
</evidence>
<proteinExistence type="predicted"/>
<protein>
    <submittedName>
        <fullName evidence="1">Uncharacterized protein</fullName>
    </submittedName>
</protein>
<keyword evidence="2" id="KW-1185">Reference proteome</keyword>
<dbReference type="EMBL" id="JAKIKS010000028">
    <property type="protein sequence ID" value="MCL1124670.1"/>
    <property type="molecule type" value="Genomic_DNA"/>
</dbReference>
<sequence>MIGITSGQFLGQEITVKISGAELNRLGNKDSYDGFEKAWDSIKDWFCNTHKVEAKEALLTLYRADAQYFAIKSDYVDYYTDSGYTSHTHELTKNEVKTAFETLQQLAGARNGLFSITQDEENNLQRYEIKNENGDRSCSFRFFI</sequence>